<gene>
    <name evidence="3" type="ORF">CAUS1442_LOCUS414</name>
</gene>
<dbReference type="PANTHER" id="PTHR46115">
    <property type="entry name" value="THIOREDOXIN-LIKE PROTEIN 1"/>
    <property type="match status" value="1"/>
</dbReference>
<dbReference type="Pfam" id="PF00085">
    <property type="entry name" value="Thioredoxin"/>
    <property type="match status" value="1"/>
</dbReference>
<protein>
    <recommendedName>
        <fullName evidence="2">Thioredoxin domain-containing protein</fullName>
    </recommendedName>
</protein>
<dbReference type="InterPro" id="IPR017937">
    <property type="entry name" value="Thioredoxin_CS"/>
</dbReference>
<reference evidence="3" key="1">
    <citation type="submission" date="2021-01" db="EMBL/GenBank/DDBJ databases">
        <authorList>
            <person name="Corre E."/>
            <person name="Pelletier E."/>
            <person name="Niang G."/>
            <person name="Scheremetjew M."/>
            <person name="Finn R."/>
            <person name="Kale V."/>
            <person name="Holt S."/>
            <person name="Cochrane G."/>
            <person name="Meng A."/>
            <person name="Brown T."/>
            <person name="Cohen L."/>
        </authorList>
    </citation>
    <scope>NUCLEOTIDE SEQUENCE</scope>
    <source>
        <strain evidence="3">CCMP3328</strain>
    </source>
</reference>
<feature type="domain" description="Thioredoxin" evidence="2">
    <location>
        <begin position="3"/>
        <end position="129"/>
    </location>
</feature>
<sequence>MSTLLTKTAMNMTRRATRSTQRWMSVINLSDMDATTKFTDGQSKSVLYFTATWCPPCKMIKEPYEKLSDEFTEIGFGKVDVDDNSETAADYDITGVPTFILFNDGEQVGRFSGADIDKLSNSVAKLDEE</sequence>
<evidence type="ECO:0000313" key="3">
    <source>
        <dbReference type="EMBL" id="CAD8328317.1"/>
    </source>
</evidence>
<keyword evidence="1" id="KW-1015">Disulfide bond</keyword>
<dbReference type="Gene3D" id="3.40.30.10">
    <property type="entry name" value="Glutaredoxin"/>
    <property type="match status" value="1"/>
</dbReference>
<dbReference type="InterPro" id="IPR013766">
    <property type="entry name" value="Thioredoxin_domain"/>
</dbReference>
<dbReference type="AlphaFoldDB" id="A0A7R9WLB8"/>
<dbReference type="PROSITE" id="PS00194">
    <property type="entry name" value="THIOREDOXIN_1"/>
    <property type="match status" value="1"/>
</dbReference>
<evidence type="ECO:0000259" key="2">
    <source>
        <dbReference type="PROSITE" id="PS51352"/>
    </source>
</evidence>
<dbReference type="InterPro" id="IPR036249">
    <property type="entry name" value="Thioredoxin-like_sf"/>
</dbReference>
<dbReference type="EMBL" id="HBEF01000631">
    <property type="protein sequence ID" value="CAD8328317.1"/>
    <property type="molecule type" value="Transcribed_RNA"/>
</dbReference>
<dbReference type="SUPFAM" id="SSF52833">
    <property type="entry name" value="Thioredoxin-like"/>
    <property type="match status" value="1"/>
</dbReference>
<dbReference type="CDD" id="cd02947">
    <property type="entry name" value="TRX_family"/>
    <property type="match status" value="1"/>
</dbReference>
<accession>A0A7R9WLB8</accession>
<name>A0A7R9WLB8_9STRA</name>
<proteinExistence type="predicted"/>
<organism evidence="3">
    <name type="scientific">Craspedostauros australis</name>
    <dbReference type="NCBI Taxonomy" id="1486917"/>
    <lineage>
        <taxon>Eukaryota</taxon>
        <taxon>Sar</taxon>
        <taxon>Stramenopiles</taxon>
        <taxon>Ochrophyta</taxon>
        <taxon>Bacillariophyta</taxon>
        <taxon>Bacillariophyceae</taxon>
        <taxon>Bacillariophycidae</taxon>
        <taxon>Naviculales</taxon>
        <taxon>Naviculaceae</taxon>
        <taxon>Craspedostauros</taxon>
    </lineage>
</organism>
<dbReference type="PROSITE" id="PS51352">
    <property type="entry name" value="THIOREDOXIN_2"/>
    <property type="match status" value="1"/>
</dbReference>
<evidence type="ECO:0000256" key="1">
    <source>
        <dbReference type="ARBA" id="ARBA00023157"/>
    </source>
</evidence>